<proteinExistence type="predicted"/>
<organism evidence="2">
    <name type="scientific">marine metagenome</name>
    <dbReference type="NCBI Taxonomy" id="408172"/>
    <lineage>
        <taxon>unclassified sequences</taxon>
        <taxon>metagenomes</taxon>
        <taxon>ecological metagenomes</taxon>
    </lineage>
</organism>
<sequence length="60" mass="7035">VNLLDELKKKHKELEAAVKKLKKKRLNDRTSASWTNLRELKKLKLQIKDKIINLKKKIGG</sequence>
<feature type="coiled-coil region" evidence="1">
    <location>
        <begin position="4"/>
        <end position="57"/>
    </location>
</feature>
<dbReference type="InterPro" id="IPR038444">
    <property type="entry name" value="DUF465_sf"/>
</dbReference>
<evidence type="ECO:0000313" key="2">
    <source>
        <dbReference type="EMBL" id="SVE47539.1"/>
    </source>
</evidence>
<gene>
    <name evidence="2" type="ORF">METZ01_LOCUS500393</name>
</gene>
<dbReference type="AlphaFoldDB" id="A0A383DTB7"/>
<protein>
    <recommendedName>
        <fullName evidence="3">DUF465 domain-containing protein</fullName>
    </recommendedName>
</protein>
<evidence type="ECO:0000256" key="1">
    <source>
        <dbReference type="SAM" id="Coils"/>
    </source>
</evidence>
<name>A0A383DTB7_9ZZZZ</name>
<accession>A0A383DTB7</accession>
<keyword evidence="1" id="KW-0175">Coiled coil</keyword>
<evidence type="ECO:0008006" key="3">
    <source>
        <dbReference type="Google" id="ProtNLM"/>
    </source>
</evidence>
<dbReference type="EMBL" id="UINC01219870">
    <property type="protein sequence ID" value="SVE47539.1"/>
    <property type="molecule type" value="Genomic_DNA"/>
</dbReference>
<feature type="non-terminal residue" evidence="2">
    <location>
        <position position="1"/>
    </location>
</feature>
<dbReference type="Gene3D" id="6.10.280.50">
    <property type="match status" value="1"/>
</dbReference>
<reference evidence="2" key="1">
    <citation type="submission" date="2018-05" db="EMBL/GenBank/DDBJ databases">
        <authorList>
            <person name="Lanie J.A."/>
            <person name="Ng W.-L."/>
            <person name="Kazmierczak K.M."/>
            <person name="Andrzejewski T.M."/>
            <person name="Davidsen T.M."/>
            <person name="Wayne K.J."/>
            <person name="Tettelin H."/>
            <person name="Glass J.I."/>
            <person name="Rusch D."/>
            <person name="Podicherti R."/>
            <person name="Tsui H.-C.T."/>
            <person name="Winkler M.E."/>
        </authorList>
    </citation>
    <scope>NUCLEOTIDE SEQUENCE</scope>
</reference>